<keyword evidence="4" id="KW-1185">Reference proteome</keyword>
<evidence type="ECO:0000313" key="3">
    <source>
        <dbReference type="EMBL" id="TYR35920.1"/>
    </source>
</evidence>
<organism evidence="3 4">
    <name type="scientific">Sphingobacterium phlebotomi</name>
    <dbReference type="NCBI Taxonomy" id="2605433"/>
    <lineage>
        <taxon>Bacteria</taxon>
        <taxon>Pseudomonadati</taxon>
        <taxon>Bacteroidota</taxon>
        <taxon>Sphingobacteriia</taxon>
        <taxon>Sphingobacteriales</taxon>
        <taxon>Sphingobacteriaceae</taxon>
        <taxon>Sphingobacterium</taxon>
    </lineage>
</organism>
<name>A0A5D4HAS8_9SPHI</name>
<dbReference type="Gene3D" id="2.60.40.1740">
    <property type="entry name" value="hypothetical protein (bacova_03559)"/>
    <property type="match status" value="1"/>
</dbReference>
<dbReference type="Proteomes" id="UP000322362">
    <property type="component" value="Unassembled WGS sequence"/>
</dbReference>
<dbReference type="RefSeq" id="WP_148919239.1">
    <property type="nucleotide sequence ID" value="NZ_VTAV01000006.1"/>
</dbReference>
<dbReference type="AlphaFoldDB" id="A0A5D4HAS8"/>
<sequence length="302" mass="33844">MKRSYIAMFALGTMFSSCKDNELFEKEMYKNEVALISSDYHNTFAEIVSLTGEEVIGYIAASAGGTHATGSNLVIGLEEDPEPLQNYNWALFDADESLYARALSADRYEIPEYKIQINAGERTGRTIVKLHPDGLSPDSTYFIGLKATDLSSGVEINPKKNTILYQVILKNDYATQANENTYAMIGTADGMPAAANKRLFPLTRNSVRVIAGTETFESEVEDINKTAIILEVSDDNSVIIKPYKDIQVNQLDNDPTYPNLFRTETIFGRTYNVFLLSYTYTINGTTRLMKEELRIETHDLDN</sequence>
<dbReference type="Pfam" id="PF08522">
    <property type="entry name" value="BT_3987-like_N"/>
    <property type="match status" value="1"/>
</dbReference>
<evidence type="ECO:0000259" key="1">
    <source>
        <dbReference type="Pfam" id="PF08522"/>
    </source>
</evidence>
<feature type="domain" description="BT-3987-like N-terminal" evidence="1">
    <location>
        <begin position="29"/>
        <end position="151"/>
    </location>
</feature>
<dbReference type="Pfam" id="PF14274">
    <property type="entry name" value="BT_3044-like_C"/>
    <property type="match status" value="1"/>
</dbReference>
<protein>
    <submittedName>
        <fullName evidence="3">DUF4361 domain-containing protein</fullName>
    </submittedName>
</protein>
<reference evidence="3 4" key="1">
    <citation type="submission" date="2019-08" db="EMBL/GenBank/DDBJ databases">
        <title>Phlebobacter frassis gen. nov. sp. nov., a new member of family Sphingobacteriaceae isolated from sand fly rearing media.</title>
        <authorList>
            <person name="Kakumanu M.L."/>
            <person name="Marayati B.F."/>
            <person name="Wada-Katsumata A."/>
            <person name="Wasserberg G."/>
            <person name="Schal C."/>
            <person name="Apperson C.S."/>
            <person name="Ponnusamy L."/>
        </authorList>
    </citation>
    <scope>NUCLEOTIDE SEQUENCE [LARGE SCALE GENOMIC DNA]</scope>
    <source>
        <strain evidence="3 4">SSI9</strain>
    </source>
</reference>
<dbReference type="InterPro" id="IPR025371">
    <property type="entry name" value="BT_3044-like_C"/>
</dbReference>
<accession>A0A5D4HAS8</accession>
<proteinExistence type="predicted"/>
<evidence type="ECO:0000313" key="4">
    <source>
        <dbReference type="Proteomes" id="UP000322362"/>
    </source>
</evidence>
<feature type="domain" description="BT-3044-like C-terminal" evidence="2">
    <location>
        <begin position="162"/>
        <end position="294"/>
    </location>
</feature>
<dbReference type="EMBL" id="VTAV01000006">
    <property type="protein sequence ID" value="TYR35920.1"/>
    <property type="molecule type" value="Genomic_DNA"/>
</dbReference>
<evidence type="ECO:0000259" key="2">
    <source>
        <dbReference type="Pfam" id="PF14274"/>
    </source>
</evidence>
<dbReference type="InterPro" id="IPR013728">
    <property type="entry name" value="BT_3987-like_N"/>
</dbReference>
<dbReference type="PROSITE" id="PS51257">
    <property type="entry name" value="PROKAR_LIPOPROTEIN"/>
    <property type="match status" value="1"/>
</dbReference>
<comment type="caution">
    <text evidence="3">The sequence shown here is derived from an EMBL/GenBank/DDBJ whole genome shotgun (WGS) entry which is preliminary data.</text>
</comment>
<gene>
    <name evidence="3" type="ORF">FXV77_10750</name>
</gene>